<dbReference type="AlphaFoldDB" id="A0AAN9J9U9"/>
<dbReference type="EMBL" id="JAYKXN010000004">
    <property type="protein sequence ID" value="KAK7295017.1"/>
    <property type="molecule type" value="Genomic_DNA"/>
</dbReference>
<sequence>MVARWWLPIEEKDGGKVNDGGCMGCPIWTETEIGHLHLNFYEQNERRNSTNIHITASPYIMAELFNPSSLLSCSSGCKLSGILQIRKLHDVQMLLIHPPLSVASSMRDGCVAHTTILPIAKASAVVVQTTWLCLD</sequence>
<protein>
    <submittedName>
        <fullName evidence="1">Uncharacterized protein</fullName>
    </submittedName>
</protein>
<keyword evidence="2" id="KW-1185">Reference proteome</keyword>
<accession>A0AAN9J9U9</accession>
<organism evidence="1 2">
    <name type="scientific">Clitoria ternatea</name>
    <name type="common">Butterfly pea</name>
    <dbReference type="NCBI Taxonomy" id="43366"/>
    <lineage>
        <taxon>Eukaryota</taxon>
        <taxon>Viridiplantae</taxon>
        <taxon>Streptophyta</taxon>
        <taxon>Embryophyta</taxon>
        <taxon>Tracheophyta</taxon>
        <taxon>Spermatophyta</taxon>
        <taxon>Magnoliopsida</taxon>
        <taxon>eudicotyledons</taxon>
        <taxon>Gunneridae</taxon>
        <taxon>Pentapetalae</taxon>
        <taxon>rosids</taxon>
        <taxon>fabids</taxon>
        <taxon>Fabales</taxon>
        <taxon>Fabaceae</taxon>
        <taxon>Papilionoideae</taxon>
        <taxon>50 kb inversion clade</taxon>
        <taxon>NPAAA clade</taxon>
        <taxon>indigoferoid/millettioid clade</taxon>
        <taxon>Phaseoleae</taxon>
        <taxon>Clitoria</taxon>
    </lineage>
</organism>
<name>A0AAN9J9U9_CLITE</name>
<evidence type="ECO:0000313" key="2">
    <source>
        <dbReference type="Proteomes" id="UP001359559"/>
    </source>
</evidence>
<comment type="caution">
    <text evidence="1">The sequence shown here is derived from an EMBL/GenBank/DDBJ whole genome shotgun (WGS) entry which is preliminary data.</text>
</comment>
<dbReference type="Proteomes" id="UP001359559">
    <property type="component" value="Unassembled WGS sequence"/>
</dbReference>
<proteinExistence type="predicted"/>
<evidence type="ECO:0000313" key="1">
    <source>
        <dbReference type="EMBL" id="KAK7295017.1"/>
    </source>
</evidence>
<reference evidence="1 2" key="1">
    <citation type="submission" date="2024-01" db="EMBL/GenBank/DDBJ databases">
        <title>The genomes of 5 underutilized Papilionoideae crops provide insights into root nodulation and disease resistance.</title>
        <authorList>
            <person name="Yuan L."/>
        </authorList>
    </citation>
    <scope>NUCLEOTIDE SEQUENCE [LARGE SCALE GENOMIC DNA]</scope>
    <source>
        <strain evidence="1">LY-2023</strain>
        <tissue evidence="1">Leaf</tissue>
    </source>
</reference>
<gene>
    <name evidence="1" type="ORF">RJT34_17920</name>
</gene>